<comment type="caution">
    <text evidence="2">The sequence shown here is derived from an EMBL/GenBank/DDBJ whole genome shotgun (WGS) entry which is preliminary data.</text>
</comment>
<evidence type="ECO:0000313" key="3">
    <source>
        <dbReference type="Proteomes" id="UP000605986"/>
    </source>
</evidence>
<sequence length="157" mass="17326">MPTNQKPLPSSPPSPPPPPPPPLPPGASKPIQTEPEPKGFLAKLESAPEDWASQTPSDTNIQSSEPYRYEPIQYFFSGTLVNPTMLAYYETGAYELAPCLIQFTDGQEPQQVLGKTFMYAGDAQELKDGRFGIKLWELQMGMRLPPNWGKNEAKSSS</sequence>
<dbReference type="AlphaFoldDB" id="A0A8H4KBH5"/>
<name>A0A8H4KBH5_9HYPO</name>
<protein>
    <submittedName>
        <fullName evidence="2">Poly polymerase</fullName>
    </submittedName>
</protein>
<gene>
    <name evidence="2" type="ORF">F53441_10090</name>
</gene>
<dbReference type="OrthoDB" id="3262926at2759"/>
<evidence type="ECO:0000313" key="2">
    <source>
        <dbReference type="EMBL" id="KAF4446248.1"/>
    </source>
</evidence>
<dbReference type="EMBL" id="JAADJG010000470">
    <property type="protein sequence ID" value="KAF4446248.1"/>
    <property type="molecule type" value="Genomic_DNA"/>
</dbReference>
<feature type="compositionally biased region" description="Polar residues" evidence="1">
    <location>
        <begin position="52"/>
        <end position="65"/>
    </location>
</feature>
<keyword evidence="3" id="KW-1185">Reference proteome</keyword>
<reference evidence="2" key="1">
    <citation type="submission" date="2020-01" db="EMBL/GenBank/DDBJ databases">
        <title>Identification and distribution of gene clusters putatively required for synthesis of sphingolipid metabolism inhibitors in phylogenetically diverse species of the filamentous fungus Fusarium.</title>
        <authorList>
            <person name="Kim H.-S."/>
            <person name="Busman M."/>
            <person name="Brown D.W."/>
            <person name="Divon H."/>
            <person name="Uhlig S."/>
            <person name="Proctor R.H."/>
        </authorList>
    </citation>
    <scope>NUCLEOTIDE SEQUENCE</scope>
    <source>
        <strain evidence="2">NRRL 53441</strain>
    </source>
</reference>
<evidence type="ECO:0000256" key="1">
    <source>
        <dbReference type="SAM" id="MobiDB-lite"/>
    </source>
</evidence>
<proteinExistence type="predicted"/>
<feature type="compositionally biased region" description="Pro residues" evidence="1">
    <location>
        <begin position="9"/>
        <end position="27"/>
    </location>
</feature>
<dbReference type="Proteomes" id="UP000605986">
    <property type="component" value="Unassembled WGS sequence"/>
</dbReference>
<accession>A0A8H4KBH5</accession>
<organism evidence="2 3">
    <name type="scientific">Fusarium austroafricanum</name>
    <dbReference type="NCBI Taxonomy" id="2364996"/>
    <lineage>
        <taxon>Eukaryota</taxon>
        <taxon>Fungi</taxon>
        <taxon>Dikarya</taxon>
        <taxon>Ascomycota</taxon>
        <taxon>Pezizomycotina</taxon>
        <taxon>Sordariomycetes</taxon>
        <taxon>Hypocreomycetidae</taxon>
        <taxon>Hypocreales</taxon>
        <taxon>Nectriaceae</taxon>
        <taxon>Fusarium</taxon>
        <taxon>Fusarium concolor species complex</taxon>
    </lineage>
</organism>
<feature type="region of interest" description="Disordered" evidence="1">
    <location>
        <begin position="1"/>
        <end position="65"/>
    </location>
</feature>